<organism evidence="2 3">
    <name type="scientific">Punica granatum</name>
    <name type="common">Pomegranate</name>
    <dbReference type="NCBI Taxonomy" id="22663"/>
    <lineage>
        <taxon>Eukaryota</taxon>
        <taxon>Viridiplantae</taxon>
        <taxon>Streptophyta</taxon>
        <taxon>Embryophyta</taxon>
        <taxon>Tracheophyta</taxon>
        <taxon>Spermatophyta</taxon>
        <taxon>Magnoliopsida</taxon>
        <taxon>eudicotyledons</taxon>
        <taxon>Gunneridae</taxon>
        <taxon>Pentapetalae</taxon>
        <taxon>rosids</taxon>
        <taxon>malvids</taxon>
        <taxon>Myrtales</taxon>
        <taxon>Lythraceae</taxon>
        <taxon>Punica</taxon>
    </lineage>
</organism>
<feature type="region of interest" description="Disordered" evidence="1">
    <location>
        <begin position="331"/>
        <end position="354"/>
    </location>
</feature>
<feature type="region of interest" description="Disordered" evidence="1">
    <location>
        <begin position="371"/>
        <end position="400"/>
    </location>
</feature>
<feature type="region of interest" description="Disordered" evidence="1">
    <location>
        <begin position="222"/>
        <end position="266"/>
    </location>
</feature>
<feature type="compositionally biased region" description="Basic and acidic residues" evidence="1">
    <location>
        <begin position="383"/>
        <end position="392"/>
    </location>
</feature>
<proteinExistence type="predicted"/>
<comment type="caution">
    <text evidence="2">The sequence shown here is derived from an EMBL/GenBank/DDBJ whole genome shotgun (WGS) entry which is preliminary data.</text>
</comment>
<dbReference type="AlphaFoldDB" id="A0A2I0IQT6"/>
<accession>A0A2I0IQT6</accession>
<keyword evidence="3" id="KW-1185">Reference proteome</keyword>
<evidence type="ECO:0000313" key="2">
    <source>
        <dbReference type="EMBL" id="PKI46369.1"/>
    </source>
</evidence>
<protein>
    <submittedName>
        <fullName evidence="2">Uncharacterized protein</fullName>
    </submittedName>
</protein>
<reference evidence="2 3" key="1">
    <citation type="submission" date="2017-11" db="EMBL/GenBank/DDBJ databases">
        <title>De-novo sequencing of pomegranate (Punica granatum L.) genome.</title>
        <authorList>
            <person name="Akparov Z."/>
            <person name="Amiraslanov A."/>
            <person name="Hajiyeva S."/>
            <person name="Abbasov M."/>
            <person name="Kaur K."/>
            <person name="Hamwieh A."/>
            <person name="Solovyev V."/>
            <person name="Salamov A."/>
            <person name="Braich B."/>
            <person name="Kosarev P."/>
            <person name="Mahmoud A."/>
            <person name="Hajiyev E."/>
            <person name="Babayeva S."/>
            <person name="Izzatullayeva V."/>
            <person name="Mammadov A."/>
            <person name="Mammadov A."/>
            <person name="Sharifova S."/>
            <person name="Ojaghi J."/>
            <person name="Eynullazada K."/>
            <person name="Bayramov B."/>
            <person name="Abdulazimova A."/>
            <person name="Shahmuradov I."/>
        </authorList>
    </citation>
    <scope>NUCLEOTIDE SEQUENCE [LARGE SCALE GENOMIC DNA]</scope>
    <source>
        <strain evidence="3">cv. AG2017</strain>
        <tissue evidence="2">Leaf</tissue>
    </source>
</reference>
<gene>
    <name evidence="2" type="ORF">CRG98_033264</name>
</gene>
<feature type="region of interest" description="Disordered" evidence="1">
    <location>
        <begin position="589"/>
        <end position="641"/>
    </location>
</feature>
<feature type="compositionally biased region" description="Polar residues" evidence="1">
    <location>
        <begin position="1"/>
        <end position="17"/>
    </location>
</feature>
<evidence type="ECO:0000313" key="3">
    <source>
        <dbReference type="Proteomes" id="UP000233551"/>
    </source>
</evidence>
<dbReference type="EMBL" id="PGOL01002633">
    <property type="protein sequence ID" value="PKI46369.1"/>
    <property type="molecule type" value="Genomic_DNA"/>
</dbReference>
<sequence length="743" mass="79548">MSNFTSQNSSKMSQYYNLPSKPGSIPQEQQLPTQGSFLGLDFTNVGNGTVLPMEWDPNQFIPRGGHGGLGGQPMVLADEYRANLQYADSVPYYGMHPQRLRNIYGQDRLRRTNFMLSQAGSIVRASGPMLHNNAPFPPQGITEAHHPATKFLPHVQWQPNVSSNGELNLSGGENAQQAGKMSASIETVKELLEEKLKLIVDKQVDISDLSLLTQLLESLKGEKSGGDGKVLQASETNPGTSSAGLKTTAVAPAPPGSRCSDNDKTAETLSHAAPLENSELRKNLLCGASKHSKGQEVSENAEVLRADAENMAMAKGILGPTDGKLVIQAAASDSKDRKEQQIASDSSAKSQSANGLLQQCKSVVAGVLGPADGKPMIQTAATDSKDRKEHQSASDSSAKIQSANHLLQQCKNETGILGSEQQTASDSSAKSQSAKDLLQQCKTAKGTLGSGDGKRMIQVLPHGSSFTQVAGNPSSEQASLNKPTRALNPLAPGLYSERESHRRCKFTPRPKGIELFHQKWNPAAYSWWGETWNWSLAFKTTAAGVRLGRLPDQRAKAQPDLSSLHQIMVNRFTQGDGPIVERGIPQKPAAQGYAVPGDPPLKEENTVGTGKNSSSEHGKGKSFVSAANTQSQTPTAESNTQQLNPVVSVQWDLNQLQMLAQLGIIDFPKESQTQHVTNNQVITNSGCHSAQHQGAGFSGATHQPMPNQQMNVAGNNGLPLQQLQGRGSVPSQMYSPMICSVQG</sequence>
<feature type="compositionally biased region" description="Polar residues" evidence="1">
    <location>
        <begin position="233"/>
        <end position="245"/>
    </location>
</feature>
<feature type="compositionally biased region" description="Polar residues" evidence="1">
    <location>
        <begin position="341"/>
        <end position="354"/>
    </location>
</feature>
<dbReference type="Proteomes" id="UP000233551">
    <property type="component" value="Unassembled WGS sequence"/>
</dbReference>
<evidence type="ECO:0000256" key="1">
    <source>
        <dbReference type="SAM" id="MobiDB-lite"/>
    </source>
</evidence>
<feature type="region of interest" description="Disordered" evidence="1">
    <location>
        <begin position="1"/>
        <end position="31"/>
    </location>
</feature>
<feature type="compositionally biased region" description="Polar residues" evidence="1">
    <location>
        <begin position="625"/>
        <end position="641"/>
    </location>
</feature>
<name>A0A2I0IQT6_PUNGR</name>